<evidence type="ECO:0000256" key="1">
    <source>
        <dbReference type="SAM" id="MobiDB-lite"/>
    </source>
</evidence>
<gene>
    <name evidence="2" type="ORF">EZS28_055072</name>
</gene>
<evidence type="ECO:0000313" key="2">
    <source>
        <dbReference type="EMBL" id="KAA6317608.1"/>
    </source>
</evidence>
<protein>
    <submittedName>
        <fullName evidence="2">Uncharacterized protein</fullName>
    </submittedName>
</protein>
<comment type="caution">
    <text evidence="2">The sequence shown here is derived from an EMBL/GenBank/DDBJ whole genome shotgun (WGS) entry which is preliminary data.</text>
</comment>
<dbReference type="EMBL" id="SNRW01046547">
    <property type="protein sequence ID" value="KAA6317608.1"/>
    <property type="molecule type" value="Genomic_DNA"/>
</dbReference>
<organism evidence="2 3">
    <name type="scientific">Streblomastix strix</name>
    <dbReference type="NCBI Taxonomy" id="222440"/>
    <lineage>
        <taxon>Eukaryota</taxon>
        <taxon>Metamonada</taxon>
        <taxon>Preaxostyla</taxon>
        <taxon>Oxymonadida</taxon>
        <taxon>Streblomastigidae</taxon>
        <taxon>Streblomastix</taxon>
    </lineage>
</organism>
<name>A0A5J4Q986_9EUKA</name>
<feature type="compositionally biased region" description="Basic and acidic residues" evidence="1">
    <location>
        <begin position="10"/>
        <end position="22"/>
    </location>
</feature>
<feature type="region of interest" description="Disordered" evidence="1">
    <location>
        <begin position="1"/>
        <end position="22"/>
    </location>
</feature>
<evidence type="ECO:0000313" key="3">
    <source>
        <dbReference type="Proteomes" id="UP000324800"/>
    </source>
</evidence>
<proteinExistence type="predicted"/>
<dbReference type="AlphaFoldDB" id="A0A5J4Q986"/>
<accession>A0A5J4Q986</accession>
<feature type="non-terminal residue" evidence="2">
    <location>
        <position position="1"/>
    </location>
</feature>
<sequence length="48" mass="5755">QEVQVSNLMESKEESAQKHKMKVKDMKMIEKFGKKKKNMQDQVQKMNK</sequence>
<dbReference type="Proteomes" id="UP000324800">
    <property type="component" value="Unassembled WGS sequence"/>
</dbReference>
<reference evidence="2 3" key="1">
    <citation type="submission" date="2019-03" db="EMBL/GenBank/DDBJ databases">
        <title>Single cell metagenomics reveals metabolic interactions within the superorganism composed of flagellate Streblomastix strix and complex community of Bacteroidetes bacteria on its surface.</title>
        <authorList>
            <person name="Treitli S.C."/>
            <person name="Kolisko M."/>
            <person name="Husnik F."/>
            <person name="Keeling P."/>
            <person name="Hampl V."/>
        </authorList>
    </citation>
    <scope>NUCLEOTIDE SEQUENCE [LARGE SCALE GENOMIC DNA]</scope>
    <source>
        <strain evidence="2">ST1C</strain>
    </source>
</reference>